<dbReference type="NCBIfam" id="TIGR01652">
    <property type="entry name" value="ATPase-Plipid"/>
    <property type="match status" value="1"/>
</dbReference>
<comment type="catalytic activity">
    <reaction evidence="22">
        <text>a 1,2-diacyl-sn-glycero-3-phosphocholine(out) + ATP + H2O = a 1,2-diacyl-sn-glycero-3-phosphocholine(in) + ADP + phosphate + H(+)</text>
        <dbReference type="Rhea" id="RHEA:38583"/>
        <dbReference type="ChEBI" id="CHEBI:15377"/>
        <dbReference type="ChEBI" id="CHEBI:15378"/>
        <dbReference type="ChEBI" id="CHEBI:30616"/>
        <dbReference type="ChEBI" id="CHEBI:43474"/>
        <dbReference type="ChEBI" id="CHEBI:57643"/>
        <dbReference type="ChEBI" id="CHEBI:456216"/>
    </reaction>
    <physiologicalReaction direction="left-to-right" evidence="22">
        <dbReference type="Rhea" id="RHEA:38584"/>
    </physiologicalReaction>
</comment>
<dbReference type="Proteomes" id="UP000694383">
    <property type="component" value="Unplaced"/>
</dbReference>
<reference evidence="32" key="1">
    <citation type="submission" date="2025-08" db="UniProtKB">
        <authorList>
            <consortium name="Ensembl"/>
        </authorList>
    </citation>
    <scope>IDENTIFICATION</scope>
</reference>
<evidence type="ECO:0000259" key="31">
    <source>
        <dbReference type="Pfam" id="PF16212"/>
    </source>
</evidence>
<evidence type="ECO:0000256" key="17">
    <source>
        <dbReference type="ARBA" id="ARBA00023034"/>
    </source>
</evidence>
<keyword evidence="16 27" id="KW-1133">Transmembrane helix</keyword>
<dbReference type="AlphaFoldDB" id="A0A8C7YXW3"/>
<organism evidence="32 33">
    <name type="scientific">Oryzias sinensis</name>
    <name type="common">Chinese medaka</name>
    <dbReference type="NCBI Taxonomy" id="183150"/>
    <lineage>
        <taxon>Eukaryota</taxon>
        <taxon>Metazoa</taxon>
        <taxon>Chordata</taxon>
        <taxon>Craniata</taxon>
        <taxon>Vertebrata</taxon>
        <taxon>Euteleostomi</taxon>
        <taxon>Actinopterygii</taxon>
        <taxon>Neopterygii</taxon>
        <taxon>Teleostei</taxon>
        <taxon>Neoteleostei</taxon>
        <taxon>Acanthomorphata</taxon>
        <taxon>Ovalentaria</taxon>
        <taxon>Atherinomorphae</taxon>
        <taxon>Beloniformes</taxon>
        <taxon>Adrianichthyidae</taxon>
        <taxon>Oryziinae</taxon>
        <taxon>Oryzias</taxon>
    </lineage>
</organism>
<evidence type="ECO:0000259" key="30">
    <source>
        <dbReference type="Pfam" id="PF16209"/>
    </source>
</evidence>
<feature type="domain" description="P-type ATPase C-terminal" evidence="31">
    <location>
        <begin position="835"/>
        <end position="1089"/>
    </location>
</feature>
<comment type="catalytic activity">
    <reaction evidence="21">
        <text>a 1,2-diacyl-sn-glycero-3-phospho-L-serine(out) + ATP + H2O = a 1,2-diacyl-sn-glycero-3-phospho-L-serine(in) + ADP + phosphate + H(+)</text>
        <dbReference type="Rhea" id="RHEA:38567"/>
        <dbReference type="ChEBI" id="CHEBI:15377"/>
        <dbReference type="ChEBI" id="CHEBI:15378"/>
        <dbReference type="ChEBI" id="CHEBI:30616"/>
        <dbReference type="ChEBI" id="CHEBI:43474"/>
        <dbReference type="ChEBI" id="CHEBI:57262"/>
        <dbReference type="ChEBI" id="CHEBI:456216"/>
    </reaction>
    <physiologicalReaction direction="left-to-right" evidence="21">
        <dbReference type="Rhea" id="RHEA:38568"/>
    </physiologicalReaction>
</comment>
<name>A0A8C7YXW3_9TELE</name>
<dbReference type="GO" id="GO:0042995">
    <property type="term" value="C:cell projection"/>
    <property type="evidence" value="ECO:0007669"/>
    <property type="project" value="UniProtKB-SubCell"/>
</dbReference>
<evidence type="ECO:0000256" key="18">
    <source>
        <dbReference type="ARBA" id="ARBA00023136"/>
    </source>
</evidence>
<dbReference type="SUPFAM" id="SSF56784">
    <property type="entry name" value="HAD-like"/>
    <property type="match status" value="1"/>
</dbReference>
<feature type="transmembrane region" description="Helical" evidence="27">
    <location>
        <begin position="344"/>
        <end position="369"/>
    </location>
</feature>
<evidence type="ECO:0000256" key="20">
    <source>
        <dbReference type="ARBA" id="ARBA00034036"/>
    </source>
</evidence>
<dbReference type="InterPro" id="IPR008250">
    <property type="entry name" value="ATPase_P-typ_transduc_dom_A_sf"/>
</dbReference>
<dbReference type="Gene3D" id="2.70.150.10">
    <property type="entry name" value="Calcium-transporting ATPase, cytoplasmic transduction domain A"/>
    <property type="match status" value="1"/>
</dbReference>
<dbReference type="PROSITE" id="PS00154">
    <property type="entry name" value="ATPASE_E1_E2"/>
    <property type="match status" value="1"/>
</dbReference>
<dbReference type="InterPro" id="IPR001757">
    <property type="entry name" value="P_typ_ATPase"/>
</dbReference>
<evidence type="ECO:0000256" key="28">
    <source>
        <dbReference type="SAM" id="MobiDB-lite"/>
    </source>
</evidence>
<feature type="transmembrane region" description="Helical" evidence="27">
    <location>
        <begin position="103"/>
        <end position="122"/>
    </location>
</feature>
<feature type="region of interest" description="Disordered" evidence="28">
    <location>
        <begin position="1126"/>
        <end position="1145"/>
    </location>
</feature>
<evidence type="ECO:0000256" key="4">
    <source>
        <dbReference type="ARBA" id="ARBA00004316"/>
    </source>
</evidence>
<evidence type="ECO:0000256" key="27">
    <source>
        <dbReference type="RuleBase" id="RU362033"/>
    </source>
</evidence>
<feature type="binding site" evidence="25">
    <location>
        <position position="514"/>
    </location>
    <ligand>
        <name>ATP</name>
        <dbReference type="ChEBI" id="CHEBI:30616"/>
    </ligand>
</feature>
<feature type="binding site" evidence="25">
    <location>
        <position position="692"/>
    </location>
    <ligand>
        <name>ATP</name>
        <dbReference type="ChEBI" id="CHEBI:30616"/>
    </ligand>
</feature>
<evidence type="ECO:0000256" key="16">
    <source>
        <dbReference type="ARBA" id="ARBA00022989"/>
    </source>
</evidence>
<keyword evidence="17" id="KW-0333">Golgi apparatus</keyword>
<evidence type="ECO:0000256" key="10">
    <source>
        <dbReference type="ARBA" id="ARBA00022723"/>
    </source>
</evidence>
<dbReference type="GO" id="GO:0005524">
    <property type="term" value="F:ATP binding"/>
    <property type="evidence" value="ECO:0007669"/>
    <property type="project" value="UniProtKB-UniRule"/>
</dbReference>
<feature type="domain" description="P-type ATPase A" evidence="29">
    <location>
        <begin position="135"/>
        <end position="198"/>
    </location>
</feature>
<feature type="binding site" evidence="26">
    <location>
        <position position="813"/>
    </location>
    <ligand>
        <name>Mg(2+)</name>
        <dbReference type="ChEBI" id="CHEBI:18420"/>
    </ligand>
</feature>
<feature type="transmembrane region" description="Helical" evidence="27">
    <location>
        <begin position="39"/>
        <end position="58"/>
    </location>
</feature>
<dbReference type="InterPro" id="IPR032631">
    <property type="entry name" value="P-type_ATPase_N"/>
</dbReference>
<feature type="binding site" evidence="25">
    <location>
        <position position="812"/>
    </location>
    <ligand>
        <name>ATP</name>
        <dbReference type="ChEBI" id="CHEBI:30616"/>
    </ligand>
</feature>
<dbReference type="Pfam" id="PF16209">
    <property type="entry name" value="PhoLip_ATPase_N"/>
    <property type="match status" value="1"/>
</dbReference>
<dbReference type="NCBIfam" id="TIGR01494">
    <property type="entry name" value="ATPase_P-type"/>
    <property type="match status" value="1"/>
</dbReference>
<feature type="binding site" evidence="25">
    <location>
        <position position="416"/>
    </location>
    <ligand>
        <name>ATP</name>
        <dbReference type="ChEBI" id="CHEBI:30616"/>
    </ligand>
</feature>
<evidence type="ECO:0000256" key="23">
    <source>
        <dbReference type="ARBA" id="ARBA00062467"/>
    </source>
</evidence>
<feature type="compositionally biased region" description="Basic and acidic residues" evidence="28">
    <location>
        <begin position="1190"/>
        <end position="1203"/>
    </location>
</feature>
<keyword evidence="19" id="KW-0966">Cell projection</keyword>
<dbReference type="InterPro" id="IPR023214">
    <property type="entry name" value="HAD_sf"/>
</dbReference>
<evidence type="ECO:0000256" key="1">
    <source>
        <dbReference type="ARBA" id="ARBA00001946"/>
    </source>
</evidence>
<comment type="similarity">
    <text evidence="7 27">Belongs to the cation transport ATPase (P-type) (TC 3.A.3) family. Type IV subfamily.</text>
</comment>
<evidence type="ECO:0000256" key="24">
    <source>
        <dbReference type="PIRSR" id="PIRSR606539-1"/>
    </source>
</evidence>
<sequence length="1203" mass="137104">NSSKIQDEEKEQRHWEASVWSFLKPSLQLWYSREPQKDAIITVGLLVSLHFFLQGNAIKTYKYNVLTFIPLNLYEQFKRAANLYFLALLILQIIPQITTLPWYTTLIPLVVVLGITAIKDLVDDLARHRMDKEINNRKCEVLLNGSFQDSRWRQIQVGDVVRLKKNDFIPADLLLLSSSNPNSLCYVETAELDGETNLKFKMGLRVTDEMLQEERQLADFDALIDCEEPNNRLDKFLGMMQWNGERYPLELDNMLLRGCKVRNTDVCHGLVIFAGGDTKIMKNSGKTRFKRTKIDELMNYMVYTIFAVLILVAAGLGIGHTFWYEQIGSKAWYLYDGLNYNATYRGFLSFWGYIIVLNTMVPISLYVSVEVIRLGQSKFINWDLQMYFAEKDTPAKARTTTLNEQLGQIQYIFSDKTGTLTQNIMEFKKCTIAGRSYGTGIFVCLNTKTSPVDWSWNQYADQKFQFMDHLLVANVKSKKDKDAMEFFKLLSLCHTVMVDNKDGDLVYQAASPDEGALVTAARNFGFVFLSRTQDTITIMEMGQEKTYEMLALLDFNSDRKRMSIILKFPDGRIRLYCKGADTVIYERLSTNTQHQQTTQEALDIFANDTLRTLCLCYKDISANEYEAWSRKHKEAQLVMGDREAALDSVYEEVEKDLMLIGATAIEDKLQDGVPETIATLAKADIKIWVLTGDKKETAENIGYSCSLLTDDMTVHYGEDVNEKLRIRQTTRRRQPPTNFRRARQTPEEPFFTETGKNALIITGGWLIDFVDMACECEAVICCRVTPKQKANVVSLVKKYKKAVTLSIGDGANDVNMIKTADIGVGISGQEGMQAVMSSDYAFAQFRYLERLLLVHGRWSYIRMCKFLRFFFFKNFSFTLVHFWYSFFNGYSSQTAYEDWFITLYNLAYSSLPVLLVGLLDQDVNDRLSLKFPKLYIPGQQGLLFNYKNFFISLFHGIFVSLIIFFIPYGAFLQTMGQDGEAPSDYQSFAVVTASSLIFTVSLQISLDTSYWTFVNCFAVLGSIAIYFGFMFDIHSAGIHVIFPSVFTFTGAASNALRQPYLWLTILLTVGISLLPVICIQFLYKTIWPSVGDKVRPHSMLHSCSGHSVKVHLVRCDLVSLHPVGSEEQEEVRASDGGKEEEEGARALPAGQALPSLCLRLFSLTRLRRPHLVRAEHSAASCRPQRSKCKHQGDSPRRGGEHLS</sequence>
<protein>
    <recommendedName>
        <fullName evidence="27">Phospholipid-transporting ATPase</fullName>
        <ecNumber evidence="27">7.6.2.1</ecNumber>
    </recommendedName>
</protein>
<dbReference type="PRINTS" id="PR00119">
    <property type="entry name" value="CATATPASE"/>
</dbReference>
<dbReference type="PANTHER" id="PTHR24092">
    <property type="entry name" value="PROBABLE PHOSPHOLIPID-TRANSPORTING ATPASE"/>
    <property type="match status" value="1"/>
</dbReference>
<feature type="transmembrane region" description="Helical" evidence="27">
    <location>
        <begin position="899"/>
        <end position="919"/>
    </location>
</feature>
<proteinExistence type="inferred from homology"/>
<dbReference type="InterPro" id="IPR018303">
    <property type="entry name" value="ATPase_P-typ_P_site"/>
</dbReference>
<dbReference type="CDD" id="cd02073">
    <property type="entry name" value="P-type_ATPase_APLT_Dnf-like"/>
    <property type="match status" value="1"/>
</dbReference>
<comment type="subcellular location">
    <subcellularLocation>
        <location evidence="2">Apical cell membrane</location>
    </subcellularLocation>
    <subcellularLocation>
        <location evidence="6">Cell membrane</location>
        <topology evidence="6">Multi-pass membrane protein</topology>
    </subcellularLocation>
    <subcellularLocation>
        <location evidence="4">Cell projection</location>
    </subcellularLocation>
    <subcellularLocation>
        <location evidence="3">Endoplasmic reticulum</location>
    </subcellularLocation>
    <subcellularLocation>
        <location evidence="5">Golgi apparatus</location>
    </subcellularLocation>
    <subcellularLocation>
        <location evidence="27">Membrane</location>
        <topology evidence="27">Multi-pass membrane protein</topology>
    </subcellularLocation>
</comment>
<dbReference type="Gene3D" id="3.40.50.1000">
    <property type="entry name" value="HAD superfamily/HAD-like"/>
    <property type="match status" value="1"/>
</dbReference>
<dbReference type="SFLD" id="SFLDG00002">
    <property type="entry name" value="C1.7:_P-type_atpase_like"/>
    <property type="match status" value="1"/>
</dbReference>
<evidence type="ECO:0000256" key="26">
    <source>
        <dbReference type="PIRSR" id="PIRSR606539-3"/>
    </source>
</evidence>
<dbReference type="GO" id="GO:0000287">
    <property type="term" value="F:magnesium ion binding"/>
    <property type="evidence" value="ECO:0007669"/>
    <property type="project" value="UniProtKB-UniRule"/>
</dbReference>
<evidence type="ECO:0000256" key="25">
    <source>
        <dbReference type="PIRSR" id="PIRSR606539-2"/>
    </source>
</evidence>
<feature type="binding site" evidence="26">
    <location>
        <position position="417"/>
    </location>
    <ligand>
        <name>Mg(2+)</name>
        <dbReference type="ChEBI" id="CHEBI:18420"/>
    </ligand>
</feature>
<evidence type="ECO:0000256" key="7">
    <source>
        <dbReference type="ARBA" id="ARBA00008109"/>
    </source>
</evidence>
<feature type="binding site" evidence="25">
    <location>
        <position position="555"/>
    </location>
    <ligand>
        <name>ATP</name>
        <dbReference type="ChEBI" id="CHEBI:30616"/>
    </ligand>
</feature>
<dbReference type="SFLD" id="SFLDS00003">
    <property type="entry name" value="Haloacid_Dehalogenase"/>
    <property type="match status" value="1"/>
</dbReference>
<keyword evidence="10 26" id="KW-0479">Metal-binding</keyword>
<keyword evidence="9 27" id="KW-0812">Transmembrane</keyword>
<dbReference type="InterPro" id="IPR023299">
    <property type="entry name" value="ATPase_P-typ_cyto_dom_N"/>
</dbReference>
<evidence type="ECO:0000256" key="9">
    <source>
        <dbReference type="ARBA" id="ARBA00022692"/>
    </source>
</evidence>
<evidence type="ECO:0000256" key="19">
    <source>
        <dbReference type="ARBA" id="ARBA00023273"/>
    </source>
</evidence>
<feature type="transmembrane region" description="Helical" evidence="27">
    <location>
        <begin position="1013"/>
        <end position="1030"/>
    </location>
</feature>
<dbReference type="Pfam" id="PF16212">
    <property type="entry name" value="PhoLip_ATPase_C"/>
    <property type="match status" value="1"/>
</dbReference>
<feature type="transmembrane region" description="Helical" evidence="27">
    <location>
        <begin position="1036"/>
        <end position="1053"/>
    </location>
</feature>
<dbReference type="SUPFAM" id="SSF81653">
    <property type="entry name" value="Calcium ATPase, transduction domain A"/>
    <property type="match status" value="1"/>
</dbReference>
<evidence type="ECO:0000313" key="33">
    <source>
        <dbReference type="Proteomes" id="UP000694383"/>
    </source>
</evidence>
<keyword evidence="14 26" id="KW-0460">Magnesium</keyword>
<dbReference type="GO" id="GO:0045332">
    <property type="term" value="P:phospholipid translocation"/>
    <property type="evidence" value="ECO:0007669"/>
    <property type="project" value="TreeGrafter"/>
</dbReference>
<dbReference type="FunFam" id="3.40.1110.10:FF:000012">
    <property type="entry name" value="Phospholipid-transporting ATPase"/>
    <property type="match status" value="1"/>
</dbReference>
<dbReference type="Pfam" id="PF00122">
    <property type="entry name" value="E1-E2_ATPase"/>
    <property type="match status" value="1"/>
</dbReference>
<dbReference type="FunFam" id="3.40.50.1000:FF:000014">
    <property type="entry name" value="Phospholipid-transporting ATPase"/>
    <property type="match status" value="1"/>
</dbReference>
<dbReference type="InterPro" id="IPR036412">
    <property type="entry name" value="HAD-like_sf"/>
</dbReference>
<dbReference type="FunFam" id="3.40.50.1000:FF:000001">
    <property type="entry name" value="Phospholipid-transporting ATPase IC"/>
    <property type="match status" value="1"/>
</dbReference>
<dbReference type="GO" id="GO:0140327">
    <property type="term" value="F:flippase activity"/>
    <property type="evidence" value="ECO:0007669"/>
    <property type="project" value="UniProtKB-ARBA"/>
</dbReference>
<feature type="binding site" evidence="25">
    <location>
        <position position="813"/>
    </location>
    <ligand>
        <name>ATP</name>
        <dbReference type="ChEBI" id="CHEBI:30616"/>
    </ligand>
</feature>
<keyword evidence="11 25" id="KW-0547">Nucleotide-binding</keyword>
<dbReference type="Gene3D" id="3.40.1110.10">
    <property type="entry name" value="Calcium-transporting ATPase, cytoplasmic domain N"/>
    <property type="match status" value="1"/>
</dbReference>
<dbReference type="GO" id="GO:0016324">
    <property type="term" value="C:apical plasma membrane"/>
    <property type="evidence" value="ECO:0007669"/>
    <property type="project" value="UniProtKB-SubCell"/>
</dbReference>
<feature type="binding site" evidence="25">
    <location>
        <position position="415"/>
    </location>
    <ligand>
        <name>ATP</name>
        <dbReference type="ChEBI" id="CHEBI:30616"/>
    </ligand>
</feature>
<feature type="transmembrane region" description="Helical" evidence="27">
    <location>
        <begin position="988"/>
        <end position="1006"/>
    </location>
</feature>
<evidence type="ECO:0000256" key="14">
    <source>
        <dbReference type="ARBA" id="ARBA00022842"/>
    </source>
</evidence>
<keyword evidence="8" id="KW-1003">Cell membrane</keyword>
<feature type="transmembrane region" description="Helical" evidence="27">
    <location>
        <begin position="300"/>
        <end position="324"/>
    </location>
</feature>
<feature type="active site" description="4-aspartylphosphate intermediate" evidence="24">
    <location>
        <position position="415"/>
    </location>
</feature>
<feature type="binding site" evidence="25">
    <location>
        <position position="578"/>
    </location>
    <ligand>
        <name>ATP</name>
        <dbReference type="ChEBI" id="CHEBI:30616"/>
    </ligand>
</feature>
<keyword evidence="18 27" id="KW-0472">Membrane</keyword>
<dbReference type="SFLD" id="SFLDF00027">
    <property type="entry name" value="p-type_atpase"/>
    <property type="match status" value="1"/>
</dbReference>
<accession>A0A8C7YXW3</accession>
<dbReference type="SUPFAM" id="SSF81665">
    <property type="entry name" value="Calcium ATPase, transmembrane domain M"/>
    <property type="match status" value="1"/>
</dbReference>
<reference evidence="32" key="2">
    <citation type="submission" date="2025-09" db="UniProtKB">
        <authorList>
            <consortium name="Ensembl"/>
        </authorList>
    </citation>
    <scope>IDENTIFICATION</scope>
</reference>
<keyword evidence="15 27" id="KW-1278">Translocase</keyword>
<dbReference type="GeneTree" id="ENSGT00940000158002"/>
<dbReference type="InterPro" id="IPR006539">
    <property type="entry name" value="P-type_ATPase_IV"/>
</dbReference>
<feature type="binding site" evidence="26">
    <location>
        <position position="415"/>
    </location>
    <ligand>
        <name>Mg(2+)</name>
        <dbReference type="ChEBI" id="CHEBI:18420"/>
    </ligand>
</feature>
<dbReference type="GO" id="GO:0005802">
    <property type="term" value="C:trans-Golgi network"/>
    <property type="evidence" value="ECO:0007669"/>
    <property type="project" value="TreeGrafter"/>
</dbReference>
<dbReference type="PANTHER" id="PTHR24092:SF48">
    <property type="entry name" value="PHOSPHOLIPID-TRANSPORTING ATPASE IC"/>
    <property type="match status" value="1"/>
</dbReference>
<dbReference type="Ensembl" id="ENSOSIT00000037480.1">
    <property type="protein sequence ID" value="ENSOSIP00000035550.1"/>
    <property type="gene ID" value="ENSOSIG00000017624.1"/>
</dbReference>
<dbReference type="InterPro" id="IPR023298">
    <property type="entry name" value="ATPase_P-typ_TM_dom_sf"/>
</dbReference>
<evidence type="ECO:0000256" key="2">
    <source>
        <dbReference type="ARBA" id="ARBA00004221"/>
    </source>
</evidence>
<comment type="cofactor">
    <cofactor evidence="1 26">
        <name>Mg(2+)</name>
        <dbReference type="ChEBI" id="CHEBI:18420"/>
    </cofactor>
</comment>
<evidence type="ECO:0000256" key="3">
    <source>
        <dbReference type="ARBA" id="ARBA00004240"/>
    </source>
</evidence>
<feature type="region of interest" description="Disordered" evidence="28">
    <location>
        <begin position="1174"/>
        <end position="1203"/>
    </location>
</feature>
<feature type="binding site" evidence="25">
    <location>
        <position position="691"/>
    </location>
    <ligand>
        <name>ATP</name>
        <dbReference type="ChEBI" id="CHEBI:30616"/>
    </ligand>
</feature>
<dbReference type="InterPro" id="IPR059000">
    <property type="entry name" value="ATPase_P-type_domA"/>
</dbReference>
<dbReference type="GO" id="GO:0007030">
    <property type="term" value="P:Golgi organization"/>
    <property type="evidence" value="ECO:0007669"/>
    <property type="project" value="TreeGrafter"/>
</dbReference>
<dbReference type="SUPFAM" id="SSF81660">
    <property type="entry name" value="Metal cation-transporting ATPase, ATP-binding domain N"/>
    <property type="match status" value="1"/>
</dbReference>
<comment type="catalytic activity">
    <reaction evidence="20 27">
        <text>ATP + H2O + phospholipidSide 1 = ADP + phosphate + phospholipidSide 2.</text>
        <dbReference type="EC" id="7.6.2.1"/>
    </reaction>
</comment>
<evidence type="ECO:0000256" key="5">
    <source>
        <dbReference type="ARBA" id="ARBA00004555"/>
    </source>
</evidence>
<feature type="binding site" evidence="25">
    <location>
        <position position="611"/>
    </location>
    <ligand>
        <name>ATP</name>
        <dbReference type="ChEBI" id="CHEBI:30616"/>
    </ligand>
</feature>
<feature type="binding site" evidence="25">
    <location>
        <position position="417"/>
    </location>
    <ligand>
        <name>ATP</name>
        <dbReference type="ChEBI" id="CHEBI:30616"/>
    </ligand>
</feature>
<evidence type="ECO:0000256" key="21">
    <source>
        <dbReference type="ARBA" id="ARBA00051303"/>
    </source>
</evidence>
<evidence type="ECO:0000256" key="22">
    <source>
        <dbReference type="ARBA" id="ARBA00052223"/>
    </source>
</evidence>
<feature type="binding site" evidence="26">
    <location>
        <position position="809"/>
    </location>
    <ligand>
        <name>Mg(2+)</name>
        <dbReference type="ChEBI" id="CHEBI:18420"/>
    </ligand>
</feature>
<dbReference type="InterPro" id="IPR044492">
    <property type="entry name" value="P_typ_ATPase_HD_dom"/>
</dbReference>
<feature type="transmembrane region" description="Helical" evidence="27">
    <location>
        <begin position="79"/>
        <end position="97"/>
    </location>
</feature>
<comment type="subunit">
    <text evidence="23">Component of a P4-ATPase flippase complex which consists of a catalytic alpha subunit ATP8B1 and an accessory beta subunit TMEM30A. The flippase ATP8B1:TMEM30A complex can form an intermediate phosphoenzyme in vitro. Also interacts with beta subunit TMEM30B.</text>
</comment>
<dbReference type="GO" id="GO:0005783">
    <property type="term" value="C:endoplasmic reticulum"/>
    <property type="evidence" value="ECO:0007669"/>
    <property type="project" value="UniProtKB-SubCell"/>
</dbReference>
<keyword evidence="12" id="KW-0256">Endoplasmic reticulum</keyword>
<feature type="binding site" evidence="25">
    <location>
        <position position="693"/>
    </location>
    <ligand>
        <name>ATP</name>
        <dbReference type="ChEBI" id="CHEBI:30616"/>
    </ligand>
</feature>
<feature type="binding site" evidence="25">
    <location>
        <position position="789"/>
    </location>
    <ligand>
        <name>ATP</name>
        <dbReference type="ChEBI" id="CHEBI:30616"/>
    </ligand>
</feature>
<keyword evidence="33" id="KW-1185">Reference proteome</keyword>
<evidence type="ECO:0000256" key="11">
    <source>
        <dbReference type="ARBA" id="ARBA00022741"/>
    </source>
</evidence>
<keyword evidence="13 25" id="KW-0067">ATP-binding</keyword>
<dbReference type="EC" id="7.6.2.1" evidence="27"/>
<evidence type="ECO:0000256" key="13">
    <source>
        <dbReference type="ARBA" id="ARBA00022840"/>
    </source>
</evidence>
<evidence type="ECO:0000256" key="15">
    <source>
        <dbReference type="ARBA" id="ARBA00022967"/>
    </source>
</evidence>
<dbReference type="GO" id="GO:0005548">
    <property type="term" value="F:phospholipid transporter activity"/>
    <property type="evidence" value="ECO:0007669"/>
    <property type="project" value="UniProtKB-ARBA"/>
</dbReference>
<evidence type="ECO:0000259" key="29">
    <source>
        <dbReference type="Pfam" id="PF00122"/>
    </source>
</evidence>
<feature type="transmembrane region" description="Helical" evidence="27">
    <location>
        <begin position="1060"/>
        <end position="1083"/>
    </location>
</feature>
<feature type="transmembrane region" description="Helical" evidence="27">
    <location>
        <begin position="949"/>
        <end position="968"/>
    </location>
</feature>
<feature type="domain" description="P-type ATPase N-terminal" evidence="30">
    <location>
        <begin position="55"/>
        <end position="106"/>
    </location>
</feature>
<dbReference type="Pfam" id="PF13246">
    <property type="entry name" value="Cation_ATPase"/>
    <property type="match status" value="1"/>
</dbReference>
<dbReference type="GO" id="GO:0016887">
    <property type="term" value="F:ATP hydrolysis activity"/>
    <property type="evidence" value="ECO:0007669"/>
    <property type="project" value="InterPro"/>
</dbReference>
<feature type="binding site" evidence="25">
    <location>
        <position position="783"/>
    </location>
    <ligand>
        <name>ATP</name>
        <dbReference type="ChEBI" id="CHEBI:30616"/>
    </ligand>
</feature>
<evidence type="ECO:0000256" key="6">
    <source>
        <dbReference type="ARBA" id="ARBA00004651"/>
    </source>
</evidence>
<evidence type="ECO:0000256" key="8">
    <source>
        <dbReference type="ARBA" id="ARBA00022475"/>
    </source>
</evidence>
<evidence type="ECO:0000256" key="12">
    <source>
        <dbReference type="ARBA" id="ARBA00022824"/>
    </source>
</evidence>
<feature type="transmembrane region" description="Helical" evidence="27">
    <location>
        <begin position="866"/>
        <end position="887"/>
    </location>
</feature>
<dbReference type="InterPro" id="IPR032630">
    <property type="entry name" value="P_typ_ATPase_c"/>
</dbReference>
<evidence type="ECO:0000313" key="32">
    <source>
        <dbReference type="Ensembl" id="ENSOSIP00000035550.1"/>
    </source>
</evidence>